<dbReference type="Pfam" id="PF01569">
    <property type="entry name" value="PAP2"/>
    <property type="match status" value="1"/>
</dbReference>
<protein>
    <recommendedName>
        <fullName evidence="2">Phosphatidic acid phosphatase type 2/haloperoxidase domain-containing protein</fullName>
    </recommendedName>
</protein>
<feature type="domain" description="Phosphatidic acid phosphatase type 2/haloperoxidase" evidence="2">
    <location>
        <begin position="33"/>
        <end position="143"/>
    </location>
</feature>
<reference evidence="3 4" key="1">
    <citation type="journal article" date="2016" name="Nat. Commun.">
        <title>Thousands of microbial genomes shed light on interconnected biogeochemical processes in an aquifer system.</title>
        <authorList>
            <person name="Anantharaman K."/>
            <person name="Brown C.T."/>
            <person name="Hug L.A."/>
            <person name="Sharon I."/>
            <person name="Castelle C.J."/>
            <person name="Probst A.J."/>
            <person name="Thomas B.C."/>
            <person name="Singh A."/>
            <person name="Wilkins M.J."/>
            <person name="Karaoz U."/>
            <person name="Brodie E.L."/>
            <person name="Williams K.H."/>
            <person name="Hubbard S.S."/>
            <person name="Banfield J.F."/>
        </authorList>
    </citation>
    <scope>NUCLEOTIDE SEQUENCE [LARGE SCALE GENOMIC DNA]</scope>
</reference>
<feature type="transmembrane region" description="Helical" evidence="1">
    <location>
        <begin position="128"/>
        <end position="146"/>
    </location>
</feature>
<evidence type="ECO:0000313" key="3">
    <source>
        <dbReference type="EMBL" id="OHB06013.1"/>
    </source>
</evidence>
<feature type="transmembrane region" description="Helical" evidence="1">
    <location>
        <begin position="37"/>
        <end position="58"/>
    </location>
</feature>
<gene>
    <name evidence="3" type="ORF">A3A26_03470</name>
</gene>
<dbReference type="AlphaFoldDB" id="A0A1G2U968"/>
<sequence length="161" mass="18089">MENFFIFGAKWLYLFSILIAAIYFFRASAETRKKMIALASVSFALAFVISIAAREMYYNPRPFVEYSFVPLIPHTADNGFPSDHTLLASAIASLFLFFNIRLSIFLWLLTGIVGLSRVYVGIHNFTDIIGSALIALISALAAYAIIHKLWNRNRSINSPSL</sequence>
<keyword evidence="1" id="KW-1133">Transmembrane helix</keyword>
<dbReference type="SMART" id="SM00014">
    <property type="entry name" value="acidPPc"/>
    <property type="match status" value="1"/>
</dbReference>
<dbReference type="PANTHER" id="PTHR14969:SF58">
    <property type="entry name" value="UNDECAPRENYL-DIPHOSPHATASE BCRC"/>
    <property type="match status" value="1"/>
</dbReference>
<proteinExistence type="predicted"/>
<organism evidence="3 4">
    <name type="scientific">Candidatus Zambryskibacteria bacterium RIFCSPLOWO2_01_FULL_47_14</name>
    <dbReference type="NCBI Taxonomy" id="1802763"/>
    <lineage>
        <taxon>Bacteria</taxon>
        <taxon>Candidatus Zambryskiibacteriota</taxon>
    </lineage>
</organism>
<accession>A0A1G2U968</accession>
<dbReference type="Proteomes" id="UP000177068">
    <property type="component" value="Unassembled WGS sequence"/>
</dbReference>
<dbReference type="SUPFAM" id="SSF48317">
    <property type="entry name" value="Acid phosphatase/Vanadium-dependent haloperoxidase"/>
    <property type="match status" value="1"/>
</dbReference>
<keyword evidence="1" id="KW-0812">Transmembrane</keyword>
<comment type="caution">
    <text evidence="3">The sequence shown here is derived from an EMBL/GenBank/DDBJ whole genome shotgun (WGS) entry which is preliminary data.</text>
</comment>
<keyword evidence="1" id="KW-0472">Membrane</keyword>
<dbReference type="InterPro" id="IPR036938">
    <property type="entry name" value="PAP2/HPO_sf"/>
</dbReference>
<dbReference type="InterPro" id="IPR000326">
    <property type="entry name" value="PAP2/HPO"/>
</dbReference>
<evidence type="ECO:0000259" key="2">
    <source>
        <dbReference type="SMART" id="SM00014"/>
    </source>
</evidence>
<evidence type="ECO:0000313" key="4">
    <source>
        <dbReference type="Proteomes" id="UP000177068"/>
    </source>
</evidence>
<evidence type="ECO:0000256" key="1">
    <source>
        <dbReference type="SAM" id="Phobius"/>
    </source>
</evidence>
<dbReference type="PANTHER" id="PTHR14969">
    <property type="entry name" value="SPHINGOSINE-1-PHOSPHATE PHOSPHOHYDROLASE"/>
    <property type="match status" value="1"/>
</dbReference>
<feature type="transmembrane region" description="Helical" evidence="1">
    <location>
        <begin position="6"/>
        <end position="25"/>
    </location>
</feature>
<dbReference type="EMBL" id="MHWG01000006">
    <property type="protein sequence ID" value="OHB06013.1"/>
    <property type="molecule type" value="Genomic_DNA"/>
</dbReference>
<feature type="transmembrane region" description="Helical" evidence="1">
    <location>
        <begin position="104"/>
        <end position="122"/>
    </location>
</feature>
<name>A0A1G2U968_9BACT</name>
<dbReference type="Gene3D" id="1.20.144.10">
    <property type="entry name" value="Phosphatidic acid phosphatase type 2/haloperoxidase"/>
    <property type="match status" value="1"/>
</dbReference>